<dbReference type="EMBL" id="JACHIV010000001">
    <property type="protein sequence ID" value="MBB5069455.1"/>
    <property type="molecule type" value="Genomic_DNA"/>
</dbReference>
<accession>A0A840NHA6</accession>
<keyword evidence="1" id="KW-0812">Transmembrane</keyword>
<feature type="transmembrane region" description="Helical" evidence="1">
    <location>
        <begin position="7"/>
        <end position="30"/>
    </location>
</feature>
<protein>
    <submittedName>
        <fullName evidence="2">Uncharacterized protein</fullName>
    </submittedName>
</protein>
<evidence type="ECO:0000256" key="1">
    <source>
        <dbReference type="SAM" id="Phobius"/>
    </source>
</evidence>
<reference evidence="2 3" key="1">
    <citation type="submission" date="2020-08" db="EMBL/GenBank/DDBJ databases">
        <title>Sequencing the genomes of 1000 actinobacteria strains.</title>
        <authorList>
            <person name="Klenk H.-P."/>
        </authorList>
    </citation>
    <scope>NUCLEOTIDE SEQUENCE [LARGE SCALE GENOMIC DNA]</scope>
    <source>
        <strain evidence="2 3">DSM 45582</strain>
    </source>
</reference>
<keyword evidence="1" id="KW-1133">Transmembrane helix</keyword>
<sequence length="170" mass="18008">MPFRESAPIAVPGAVIGAVAGAFAGPLASLAQQPPWWTAVTTLALVLPLALSGGGHGLLLAAGLLRPGMFAPAAAYWLVAFPLARLLHETITWWVLSGSPGLREPLAGFLAYQALIGTGFAIGFVWLHERLAPHWFLRLAARNALADALAAHYVRQAGRPRAHTRRADGR</sequence>
<keyword evidence="3" id="KW-1185">Reference proteome</keyword>
<feature type="transmembrane region" description="Helical" evidence="1">
    <location>
        <begin position="74"/>
        <end position="96"/>
    </location>
</feature>
<evidence type="ECO:0000313" key="3">
    <source>
        <dbReference type="Proteomes" id="UP000580474"/>
    </source>
</evidence>
<dbReference type="Proteomes" id="UP000580474">
    <property type="component" value="Unassembled WGS sequence"/>
</dbReference>
<dbReference type="RefSeq" id="WP_184479142.1">
    <property type="nucleotide sequence ID" value="NZ_JACHIV010000001.1"/>
</dbReference>
<feature type="transmembrane region" description="Helical" evidence="1">
    <location>
        <begin position="36"/>
        <end position="62"/>
    </location>
</feature>
<feature type="transmembrane region" description="Helical" evidence="1">
    <location>
        <begin position="108"/>
        <end position="127"/>
    </location>
</feature>
<evidence type="ECO:0000313" key="2">
    <source>
        <dbReference type="EMBL" id="MBB5069455.1"/>
    </source>
</evidence>
<comment type="caution">
    <text evidence="2">The sequence shown here is derived from an EMBL/GenBank/DDBJ whole genome shotgun (WGS) entry which is preliminary data.</text>
</comment>
<name>A0A840NHA6_9PSEU</name>
<dbReference type="AlphaFoldDB" id="A0A840NHA6"/>
<keyword evidence="1" id="KW-0472">Membrane</keyword>
<gene>
    <name evidence="2" type="ORF">BJ969_002543</name>
</gene>
<organism evidence="2 3">
    <name type="scientific">Saccharopolyspora gloriosae</name>
    <dbReference type="NCBI Taxonomy" id="455344"/>
    <lineage>
        <taxon>Bacteria</taxon>
        <taxon>Bacillati</taxon>
        <taxon>Actinomycetota</taxon>
        <taxon>Actinomycetes</taxon>
        <taxon>Pseudonocardiales</taxon>
        <taxon>Pseudonocardiaceae</taxon>
        <taxon>Saccharopolyspora</taxon>
    </lineage>
</organism>
<proteinExistence type="predicted"/>